<comment type="similarity">
    <text evidence="2">Belongs to the HD-ZIP homeobox family. Class IV subfamily.</text>
</comment>
<dbReference type="Gene3D" id="3.30.530.20">
    <property type="match status" value="1"/>
</dbReference>
<dbReference type="PROSITE" id="PS50848">
    <property type="entry name" value="START"/>
    <property type="match status" value="1"/>
</dbReference>
<dbReference type="EMBL" id="CM007364">
    <property type="protein sequence ID" value="OIW12833.1"/>
    <property type="molecule type" value="Genomic_DNA"/>
</dbReference>
<feature type="DNA-binding region" description="Homeobox" evidence="9">
    <location>
        <begin position="50"/>
        <end position="109"/>
    </location>
</feature>
<dbReference type="Pfam" id="PF25797">
    <property type="entry name" value="PDF2_C"/>
    <property type="match status" value="1"/>
</dbReference>
<dbReference type="OrthoDB" id="6159439at2759"/>
<dbReference type="GO" id="GO:0008289">
    <property type="term" value="F:lipid binding"/>
    <property type="evidence" value="ECO:0007669"/>
    <property type="project" value="InterPro"/>
</dbReference>
<dbReference type="PANTHER" id="PTHR45654">
    <property type="entry name" value="HOMEOBOX-LEUCINE ZIPPER PROTEIN MERISTEM L1"/>
    <property type="match status" value="1"/>
</dbReference>
<evidence type="ECO:0000256" key="11">
    <source>
        <dbReference type="SAM" id="Coils"/>
    </source>
</evidence>
<evidence type="ECO:0000256" key="2">
    <source>
        <dbReference type="ARBA" id="ARBA00006789"/>
    </source>
</evidence>
<feature type="domain" description="START" evidence="14">
    <location>
        <begin position="237"/>
        <end position="470"/>
    </location>
</feature>
<evidence type="ECO:0000256" key="10">
    <source>
        <dbReference type="RuleBase" id="RU000682"/>
    </source>
</evidence>
<dbReference type="STRING" id="3871.A0A4P1RL91"/>
<dbReference type="GO" id="GO:0005634">
    <property type="term" value="C:nucleus"/>
    <property type="evidence" value="ECO:0007669"/>
    <property type="project" value="UniProtKB-SubCell"/>
</dbReference>
<feature type="region of interest" description="Disordered" evidence="12">
    <location>
        <begin position="1"/>
        <end position="58"/>
    </location>
</feature>
<dbReference type="SMART" id="SM00389">
    <property type="entry name" value="HOX"/>
    <property type="match status" value="1"/>
</dbReference>
<dbReference type="GO" id="GO:0003677">
    <property type="term" value="F:DNA binding"/>
    <property type="evidence" value="ECO:0007669"/>
    <property type="project" value="UniProtKB-UniRule"/>
</dbReference>
<dbReference type="CDD" id="cd08875">
    <property type="entry name" value="START_ArGLABRA2_like"/>
    <property type="match status" value="1"/>
</dbReference>
<feature type="coiled-coil region" evidence="11">
    <location>
        <begin position="107"/>
        <end position="134"/>
    </location>
</feature>
<evidence type="ECO:0000259" key="14">
    <source>
        <dbReference type="PROSITE" id="PS50848"/>
    </source>
</evidence>
<keyword evidence="6 9" id="KW-0371">Homeobox</keyword>
<evidence type="ECO:0000256" key="8">
    <source>
        <dbReference type="ARBA" id="ARBA00023242"/>
    </source>
</evidence>
<comment type="subcellular location">
    <subcellularLocation>
        <location evidence="1 9 10">Nucleus</location>
    </subcellularLocation>
</comment>
<dbReference type="InterPro" id="IPR001356">
    <property type="entry name" value="HD"/>
</dbReference>
<dbReference type="SMART" id="SM00234">
    <property type="entry name" value="START"/>
    <property type="match status" value="1"/>
</dbReference>
<dbReference type="Gene3D" id="1.10.10.60">
    <property type="entry name" value="Homeodomain-like"/>
    <property type="match status" value="1"/>
</dbReference>
<evidence type="ECO:0000256" key="6">
    <source>
        <dbReference type="ARBA" id="ARBA00023155"/>
    </source>
</evidence>
<evidence type="ECO:0008006" key="17">
    <source>
        <dbReference type="Google" id="ProtNLM"/>
    </source>
</evidence>
<evidence type="ECO:0000256" key="5">
    <source>
        <dbReference type="ARBA" id="ARBA00023125"/>
    </source>
</evidence>
<keyword evidence="16" id="KW-1185">Reference proteome</keyword>
<dbReference type="InterPro" id="IPR017970">
    <property type="entry name" value="Homeobox_CS"/>
</dbReference>
<feature type="domain" description="Homeobox" evidence="13">
    <location>
        <begin position="48"/>
        <end position="108"/>
    </location>
</feature>
<sequence length="738" mass="82826">MADLVIGNRVEGNEMIMEEAPNNSSDDDQAQQQQQQQEEEEADPNQPAKRAKRYNRHSEEQIQQMEEFFKECPHPNDNQRKELSKHLKLDPSQVKFWFQNKRTQVKAQVERLNNQRLNGEIENLRAELERCQEALKKATCPNCGGPSSYGEMSFDEHHLRMENTRLKEEVQRLSGMTGNHVGNVASSSYTNVSSFQNRMPSHDVGIGSYGVIPNMVGEMYGTNGSGSYLPTPLQVAPDPKRMMIVELVDAAMEELTKLAIVGNPLWFPQNNQLGTEILNEDEYFRTFHSGFGPKLLGFKSEASRDSVVIIKNNINLMEILMDVKQWSKVFCDIVSRSMTHEVLSQGVTGNYNGVLQVMSAEFQVPSPMVPTRRAYFARYCKQHQDGSWVLVDVSLDDIRPNAISTCRRRPSGCLIQDLSSGYSKVTWIEHVEVDERTSYNLYENFVNSGFGFGAKRWLASLHRHCQRLAITKPITMLHHGEEKQFIVKLAERMKWSFLTGVGSSTADIWTTISPPCDSVRIMRRTSMNDPGRPSGLVLNIATSFRLQIPPIRVFTFLRDVKFRSQWDVLCTSALVQEKEHIATGRDSGNCISLIQVNQLQNENQNMFILQESFTDATGSYAIYAPIDVGPMNEALCGGDPDFISMLPSGFAIVPDEPIFSSPPQGGSIVKVGPRGSLITVAFQILVHNKPTGSLSPNSVASVNNFLDFTMKKIKDSVADDSNKHLLGPQIVSKSATRC</sequence>
<evidence type="ECO:0000259" key="13">
    <source>
        <dbReference type="PROSITE" id="PS50071"/>
    </source>
</evidence>
<dbReference type="GO" id="GO:0000981">
    <property type="term" value="F:DNA-binding transcription factor activity, RNA polymerase II-specific"/>
    <property type="evidence" value="ECO:0007669"/>
    <property type="project" value="InterPro"/>
</dbReference>
<evidence type="ECO:0000313" key="15">
    <source>
        <dbReference type="EMBL" id="OIW12833.1"/>
    </source>
</evidence>
<dbReference type="InterPro" id="IPR002913">
    <property type="entry name" value="START_lipid-bd_dom"/>
</dbReference>
<dbReference type="SUPFAM" id="SSF55961">
    <property type="entry name" value="Bet v1-like"/>
    <property type="match status" value="2"/>
</dbReference>
<keyword evidence="3" id="KW-0805">Transcription regulation</keyword>
<evidence type="ECO:0000256" key="9">
    <source>
        <dbReference type="PROSITE-ProRule" id="PRU00108"/>
    </source>
</evidence>
<dbReference type="CDD" id="cd00086">
    <property type="entry name" value="homeodomain"/>
    <property type="match status" value="1"/>
</dbReference>
<keyword evidence="7" id="KW-0804">Transcription</keyword>
<dbReference type="Pfam" id="PF00046">
    <property type="entry name" value="Homeodomain"/>
    <property type="match status" value="1"/>
</dbReference>
<dbReference type="Gramene" id="OIW12833">
    <property type="protein sequence ID" value="OIW12833"/>
    <property type="gene ID" value="TanjilG_24766"/>
</dbReference>
<name>A0A4P1RL91_LUPAN</name>
<dbReference type="Proteomes" id="UP000188354">
    <property type="component" value="Chromosome LG04"/>
</dbReference>
<dbReference type="InterPro" id="IPR042160">
    <property type="entry name" value="HD-Zip_IV"/>
</dbReference>
<dbReference type="InterPro" id="IPR009057">
    <property type="entry name" value="Homeodomain-like_sf"/>
</dbReference>
<evidence type="ECO:0000256" key="4">
    <source>
        <dbReference type="ARBA" id="ARBA00023054"/>
    </source>
</evidence>
<gene>
    <name evidence="15" type="ORF">TanjilG_24766</name>
</gene>
<dbReference type="PANTHER" id="PTHR45654:SF77">
    <property type="entry name" value="HOMEOBOX-LEUCINE ZIPPER PROTEIN MERISTEM L1"/>
    <property type="match status" value="1"/>
</dbReference>
<keyword evidence="5 9" id="KW-0238">DNA-binding</keyword>
<evidence type="ECO:0000256" key="7">
    <source>
        <dbReference type="ARBA" id="ARBA00023163"/>
    </source>
</evidence>
<protein>
    <recommendedName>
        <fullName evidence="17">Homeobox domain-containing protein</fullName>
    </recommendedName>
</protein>
<keyword evidence="4 11" id="KW-0175">Coiled coil</keyword>
<dbReference type="InterPro" id="IPR023393">
    <property type="entry name" value="START-like_dom_sf"/>
</dbReference>
<evidence type="ECO:0000256" key="3">
    <source>
        <dbReference type="ARBA" id="ARBA00023015"/>
    </source>
</evidence>
<dbReference type="FunFam" id="1.10.10.60:FF:000229">
    <property type="entry name" value="Homeobox-leucine zipper protein HDG1"/>
    <property type="match status" value="1"/>
</dbReference>
<proteinExistence type="inferred from homology"/>
<dbReference type="PROSITE" id="PS50071">
    <property type="entry name" value="HOMEOBOX_2"/>
    <property type="match status" value="1"/>
</dbReference>
<dbReference type="PROSITE" id="PS00027">
    <property type="entry name" value="HOMEOBOX_1"/>
    <property type="match status" value="1"/>
</dbReference>
<dbReference type="InterPro" id="IPR057993">
    <property type="entry name" value="HD-Zip_IV_C"/>
</dbReference>
<accession>A0A4P1RL91</accession>
<dbReference type="AlphaFoldDB" id="A0A4P1RL91"/>
<keyword evidence="8 9" id="KW-0539">Nucleus</keyword>
<reference evidence="15 16" key="1">
    <citation type="journal article" date="2017" name="Plant Biotechnol. J.">
        <title>A comprehensive draft genome sequence for lupin (Lupinus angustifolius), an emerging health food: insights into plant-microbe interactions and legume evolution.</title>
        <authorList>
            <person name="Hane J.K."/>
            <person name="Ming Y."/>
            <person name="Kamphuis L.G."/>
            <person name="Nelson M.N."/>
            <person name="Garg G."/>
            <person name="Atkins C.A."/>
            <person name="Bayer P.E."/>
            <person name="Bravo A."/>
            <person name="Bringans S."/>
            <person name="Cannon S."/>
            <person name="Edwards D."/>
            <person name="Foley R."/>
            <person name="Gao L.L."/>
            <person name="Harrison M.J."/>
            <person name="Huang W."/>
            <person name="Hurgobin B."/>
            <person name="Li S."/>
            <person name="Liu C.W."/>
            <person name="McGrath A."/>
            <person name="Morahan G."/>
            <person name="Murray J."/>
            <person name="Weller J."/>
            <person name="Jian J."/>
            <person name="Singh K.B."/>
        </authorList>
    </citation>
    <scope>NUCLEOTIDE SEQUENCE [LARGE SCALE GENOMIC DNA]</scope>
    <source>
        <strain evidence="16">cv. Tanjil</strain>
        <tissue evidence="15">Whole plant</tissue>
    </source>
</reference>
<dbReference type="SUPFAM" id="SSF46689">
    <property type="entry name" value="Homeodomain-like"/>
    <property type="match status" value="1"/>
</dbReference>
<evidence type="ECO:0000256" key="12">
    <source>
        <dbReference type="SAM" id="MobiDB-lite"/>
    </source>
</evidence>
<evidence type="ECO:0000313" key="16">
    <source>
        <dbReference type="Proteomes" id="UP000188354"/>
    </source>
</evidence>
<evidence type="ECO:0000256" key="1">
    <source>
        <dbReference type="ARBA" id="ARBA00004123"/>
    </source>
</evidence>
<organism evidence="15 16">
    <name type="scientific">Lupinus angustifolius</name>
    <name type="common">Narrow-leaved blue lupine</name>
    <dbReference type="NCBI Taxonomy" id="3871"/>
    <lineage>
        <taxon>Eukaryota</taxon>
        <taxon>Viridiplantae</taxon>
        <taxon>Streptophyta</taxon>
        <taxon>Embryophyta</taxon>
        <taxon>Tracheophyta</taxon>
        <taxon>Spermatophyta</taxon>
        <taxon>Magnoliopsida</taxon>
        <taxon>eudicotyledons</taxon>
        <taxon>Gunneridae</taxon>
        <taxon>Pentapetalae</taxon>
        <taxon>rosids</taxon>
        <taxon>fabids</taxon>
        <taxon>Fabales</taxon>
        <taxon>Fabaceae</taxon>
        <taxon>Papilionoideae</taxon>
        <taxon>50 kb inversion clade</taxon>
        <taxon>genistoids sensu lato</taxon>
        <taxon>core genistoids</taxon>
        <taxon>Genisteae</taxon>
        <taxon>Lupinus</taxon>
    </lineage>
</organism>
<dbReference type="Pfam" id="PF01852">
    <property type="entry name" value="START"/>
    <property type="match status" value="1"/>
</dbReference>